<sequence length="258" mass="27755">MNRCSTASFLLIFLASSVFSAERIGGNLKVISSSLDKCSKLYNWENCLKMKAISMLDDAVSSPEPVIFNDYVSLVSSPEIQENDTESSEAVIERALEKGSVDEKAEILDGMIADRMARFFTSRSIQLTIPTDIAVESGRKKDKKGNMLMMAAIAMGGMMIQMMMGKVAILAGKALLVGKMALLLSGIIALKKLVGGGGGESHHPQVVYATEAHSGGGGGGWGRRFFNVEADKNDIDAFSPTIITGPDFMPYTNPRDTL</sequence>
<evidence type="ECO:0000256" key="1">
    <source>
        <dbReference type="SAM" id="Phobius"/>
    </source>
</evidence>
<evidence type="ECO:0000313" key="4">
    <source>
        <dbReference type="Proteomes" id="UP001307889"/>
    </source>
</evidence>
<dbReference type="PANTHER" id="PTHR21879:SF14">
    <property type="entry name" value="OSIRIS 8"/>
    <property type="match status" value="1"/>
</dbReference>
<keyword evidence="1" id="KW-0812">Transmembrane</keyword>
<feature type="chain" id="PRO_5046969525" description="Osiris 16" evidence="2">
    <location>
        <begin position="21"/>
        <end position="258"/>
    </location>
</feature>
<evidence type="ECO:0000256" key="2">
    <source>
        <dbReference type="SAM" id="SignalP"/>
    </source>
</evidence>
<dbReference type="InterPro" id="IPR012464">
    <property type="entry name" value="DUF1676"/>
</dbReference>
<dbReference type="Pfam" id="PF07898">
    <property type="entry name" value="DUF1676"/>
    <property type="match status" value="1"/>
</dbReference>
<evidence type="ECO:0008006" key="5">
    <source>
        <dbReference type="Google" id="ProtNLM"/>
    </source>
</evidence>
<evidence type="ECO:0000313" key="3">
    <source>
        <dbReference type="EMBL" id="BES96535.1"/>
    </source>
</evidence>
<keyword evidence="1" id="KW-1133">Transmembrane helix</keyword>
<dbReference type="EMBL" id="AP028915">
    <property type="protein sequence ID" value="BES96535.1"/>
    <property type="molecule type" value="Genomic_DNA"/>
</dbReference>
<feature type="signal peptide" evidence="2">
    <location>
        <begin position="1"/>
        <end position="20"/>
    </location>
</feature>
<gene>
    <name evidence="3" type="ORF">NTJ_09347</name>
</gene>
<organism evidence="3 4">
    <name type="scientific">Nesidiocoris tenuis</name>
    <dbReference type="NCBI Taxonomy" id="355587"/>
    <lineage>
        <taxon>Eukaryota</taxon>
        <taxon>Metazoa</taxon>
        <taxon>Ecdysozoa</taxon>
        <taxon>Arthropoda</taxon>
        <taxon>Hexapoda</taxon>
        <taxon>Insecta</taxon>
        <taxon>Pterygota</taxon>
        <taxon>Neoptera</taxon>
        <taxon>Paraneoptera</taxon>
        <taxon>Hemiptera</taxon>
        <taxon>Heteroptera</taxon>
        <taxon>Panheteroptera</taxon>
        <taxon>Cimicomorpha</taxon>
        <taxon>Miridae</taxon>
        <taxon>Dicyphina</taxon>
        <taxon>Nesidiocoris</taxon>
    </lineage>
</organism>
<dbReference type="Proteomes" id="UP001307889">
    <property type="component" value="Chromosome 7"/>
</dbReference>
<reference evidence="3 4" key="1">
    <citation type="submission" date="2023-09" db="EMBL/GenBank/DDBJ databases">
        <title>Nesidiocoris tenuis whole genome shotgun sequence.</title>
        <authorList>
            <person name="Shibata T."/>
            <person name="Shimoda M."/>
            <person name="Kobayashi T."/>
            <person name="Uehara T."/>
        </authorList>
    </citation>
    <scope>NUCLEOTIDE SEQUENCE [LARGE SCALE GENOMIC DNA]</scope>
    <source>
        <strain evidence="3 4">Japan</strain>
    </source>
</reference>
<proteinExistence type="predicted"/>
<feature type="transmembrane region" description="Helical" evidence="1">
    <location>
        <begin position="147"/>
        <end position="171"/>
    </location>
</feature>
<protein>
    <recommendedName>
        <fullName evidence="5">Osiris 16</fullName>
    </recommendedName>
</protein>
<dbReference type="PANTHER" id="PTHR21879">
    <property type="entry name" value="FI03362P-RELATED-RELATED"/>
    <property type="match status" value="1"/>
</dbReference>
<accession>A0ABN7AWH1</accession>
<keyword evidence="1" id="KW-0472">Membrane</keyword>
<keyword evidence="2" id="KW-0732">Signal</keyword>
<name>A0ABN7AWH1_9HEMI</name>
<keyword evidence="4" id="KW-1185">Reference proteome</keyword>